<dbReference type="InterPro" id="IPR020476">
    <property type="entry name" value="Nudix_hydrolase"/>
</dbReference>
<dbReference type="InterPro" id="IPR020084">
    <property type="entry name" value="NUDIX_hydrolase_CS"/>
</dbReference>
<evidence type="ECO:0000256" key="2">
    <source>
        <dbReference type="ARBA" id="ARBA00022801"/>
    </source>
</evidence>
<dbReference type="AlphaFoldDB" id="A0A4Q9GKG8"/>
<evidence type="ECO:0000259" key="4">
    <source>
        <dbReference type="PROSITE" id="PS51462"/>
    </source>
</evidence>
<accession>A0A4Q9GKG8</accession>
<dbReference type="Gene3D" id="3.90.79.10">
    <property type="entry name" value="Nucleoside Triphosphate Pyrophosphohydrolase"/>
    <property type="match status" value="1"/>
</dbReference>
<sequence length="147" mass="15811">MNERADDRAYPQRPLLAASVACFRDGAVLLARRGRAPSRGVWSLPGGLVEIGESAADAAIRELLEETGVTAEISGFVEPVEYLRTDAFGRIERHVVILVHAGRWAGGEAQASEEAEAVAWVRPEEVSSLETTERLAEIVTRAAGMVA</sequence>
<gene>
    <name evidence="5" type="ORF">EYR15_00500</name>
</gene>
<dbReference type="PROSITE" id="PS00893">
    <property type="entry name" value="NUDIX_BOX"/>
    <property type="match status" value="1"/>
</dbReference>
<dbReference type="PANTHER" id="PTHR43736:SF1">
    <property type="entry name" value="DIHYDRONEOPTERIN TRIPHOSPHATE DIPHOSPHATASE"/>
    <property type="match status" value="1"/>
</dbReference>
<evidence type="ECO:0000313" key="6">
    <source>
        <dbReference type="Proteomes" id="UP000291613"/>
    </source>
</evidence>
<evidence type="ECO:0000313" key="5">
    <source>
        <dbReference type="EMBL" id="TBN54688.1"/>
    </source>
</evidence>
<keyword evidence="6" id="KW-1185">Reference proteome</keyword>
<dbReference type="InterPro" id="IPR000086">
    <property type="entry name" value="NUDIX_hydrolase_dom"/>
</dbReference>
<comment type="caution">
    <text evidence="5">The sequence shown here is derived from an EMBL/GenBank/DDBJ whole genome shotgun (WGS) entry which is preliminary data.</text>
</comment>
<evidence type="ECO:0000256" key="1">
    <source>
        <dbReference type="ARBA" id="ARBA00001946"/>
    </source>
</evidence>
<dbReference type="SUPFAM" id="SSF55811">
    <property type="entry name" value="Nudix"/>
    <property type="match status" value="1"/>
</dbReference>
<dbReference type="RefSeq" id="WP_131000940.1">
    <property type="nucleotide sequence ID" value="NZ_JBHSZR010000002.1"/>
</dbReference>
<comment type="similarity">
    <text evidence="3">Belongs to the Nudix hydrolase family.</text>
</comment>
<dbReference type="OrthoDB" id="9761969at2"/>
<comment type="cofactor">
    <cofactor evidence="1">
        <name>Mg(2+)</name>
        <dbReference type="ChEBI" id="CHEBI:18420"/>
    </cofactor>
</comment>
<dbReference type="PRINTS" id="PR00502">
    <property type="entry name" value="NUDIXFAMILY"/>
</dbReference>
<dbReference type="Pfam" id="PF00293">
    <property type="entry name" value="NUDIX"/>
    <property type="match status" value="1"/>
</dbReference>
<evidence type="ECO:0000256" key="3">
    <source>
        <dbReference type="RuleBase" id="RU003476"/>
    </source>
</evidence>
<dbReference type="Proteomes" id="UP000291613">
    <property type="component" value="Unassembled WGS sequence"/>
</dbReference>
<dbReference type="GO" id="GO:0016787">
    <property type="term" value="F:hydrolase activity"/>
    <property type="evidence" value="ECO:0007669"/>
    <property type="project" value="UniProtKB-KW"/>
</dbReference>
<protein>
    <submittedName>
        <fullName evidence="5">NUDIX domain-containing protein</fullName>
    </submittedName>
</protein>
<organism evidence="5 6">
    <name type="scientific">Hansschlegelia quercus</name>
    <dbReference type="NCBI Taxonomy" id="2528245"/>
    <lineage>
        <taxon>Bacteria</taxon>
        <taxon>Pseudomonadati</taxon>
        <taxon>Pseudomonadota</taxon>
        <taxon>Alphaproteobacteria</taxon>
        <taxon>Hyphomicrobiales</taxon>
        <taxon>Methylopilaceae</taxon>
        <taxon>Hansschlegelia</taxon>
    </lineage>
</organism>
<dbReference type="PROSITE" id="PS51462">
    <property type="entry name" value="NUDIX"/>
    <property type="match status" value="1"/>
</dbReference>
<feature type="domain" description="Nudix hydrolase" evidence="4">
    <location>
        <begin position="13"/>
        <end position="143"/>
    </location>
</feature>
<dbReference type="InterPro" id="IPR015797">
    <property type="entry name" value="NUDIX_hydrolase-like_dom_sf"/>
</dbReference>
<name>A0A4Q9GKG8_9HYPH</name>
<dbReference type="EMBL" id="SIUB01000001">
    <property type="protein sequence ID" value="TBN54688.1"/>
    <property type="molecule type" value="Genomic_DNA"/>
</dbReference>
<proteinExistence type="inferred from homology"/>
<dbReference type="PANTHER" id="PTHR43736">
    <property type="entry name" value="ADP-RIBOSE PYROPHOSPHATASE"/>
    <property type="match status" value="1"/>
</dbReference>
<keyword evidence="2 3" id="KW-0378">Hydrolase</keyword>
<reference evidence="5 6" key="1">
    <citation type="submission" date="2019-02" db="EMBL/GenBank/DDBJ databases">
        <title>Hansschlegelia quercus sp. nov., a novel methylotrophic bacterium from buds of oak (Quercus robur L.).</title>
        <authorList>
            <person name="Agafonova N.V."/>
            <person name="Kaparullina E.N."/>
            <person name="Grouzdev D.S."/>
            <person name="Doronina N.V."/>
        </authorList>
    </citation>
    <scope>NUCLEOTIDE SEQUENCE [LARGE SCALE GENOMIC DNA]</scope>
    <source>
        <strain evidence="5 6">Dub</strain>
    </source>
</reference>
<dbReference type="CDD" id="cd04673">
    <property type="entry name" value="NUDIX_ADPRase"/>
    <property type="match status" value="1"/>
</dbReference>